<dbReference type="InterPro" id="IPR048795">
    <property type="entry name" value="PWP3A_3B_4_C"/>
</dbReference>
<feature type="region of interest" description="Disordered" evidence="1">
    <location>
        <begin position="326"/>
        <end position="348"/>
    </location>
</feature>
<dbReference type="RefSeq" id="XP_025032608.1">
    <property type="nucleotide sequence ID" value="XM_025176840.1"/>
</dbReference>
<proteinExistence type="predicted"/>
<evidence type="ECO:0000259" key="2">
    <source>
        <dbReference type="Pfam" id="PF20884"/>
    </source>
</evidence>
<evidence type="ECO:0000259" key="3">
    <source>
        <dbReference type="Pfam" id="PF20886"/>
    </source>
</evidence>
<evidence type="ECO:0000313" key="5">
    <source>
        <dbReference type="RefSeq" id="XP_025032608.1"/>
    </source>
</evidence>
<dbReference type="Gene3D" id="6.10.300.20">
    <property type="match status" value="1"/>
</dbReference>
<reference evidence="5" key="1">
    <citation type="submission" date="2025-08" db="UniProtKB">
        <authorList>
            <consortium name="RefSeq"/>
        </authorList>
    </citation>
    <scope>IDENTIFICATION</scope>
    <source>
        <tissue evidence="5">Liver</tissue>
    </source>
</reference>
<dbReference type="GeneID" id="103054221"/>
<dbReference type="CDD" id="cd06080">
    <property type="entry name" value="PWWP_MUM1-like"/>
    <property type="match status" value="1"/>
</dbReference>
<dbReference type="AlphaFoldDB" id="A0A9F5J944"/>
<gene>
    <name evidence="5" type="primary">LOC103054221</name>
</gene>
<protein>
    <submittedName>
        <fullName evidence="5">PWWP domain-containing protein MUM1-like isoform X1</fullName>
    </submittedName>
</protein>
<dbReference type="PANTHER" id="PTHR31333">
    <property type="entry name" value="PWWP DOMAIN-CONTAINING DNA REPAIR FACTOR 3 FAMILY MEMBER"/>
    <property type="match status" value="1"/>
</dbReference>
<sequence>MMVWCKLLRYPYWPAVGSAAEMWQVHPACTLVLWNGFIDCKLCGTWSSSDILLVFWQVKKVNRKTKKASVLLIEKSMDAKKSKGFSTSLRGLKHFDCEEKQMLIDKARERYNHDINWCISLIADYRIRIGCHSFVGSFLEYCADDMSYPVRKEALHNLSQMDFPQMEELDSQEFLAEMTPSKQAKKILPDRTRAARDRANKRIVEFIVKARGADEHLRSILNSKKQSRWLKKSLKTPQYLILETYLEDDDQQDLVLKYLRKVYREVGAKKLPLKNRDSSKFVLEVLFPEAIIYAISAVDQVDYKTAEEKYINGPLVSQREREQFEKAIEEKKQKQHQQSENLSAEDEL</sequence>
<keyword evidence="4" id="KW-1185">Reference proteome</keyword>
<feature type="domain" description="PWWP" evidence="3">
    <location>
        <begin position="189"/>
        <end position="328"/>
    </location>
</feature>
<dbReference type="Proteomes" id="UP000695026">
    <property type="component" value="Unplaced"/>
</dbReference>
<dbReference type="Gene3D" id="2.30.30.140">
    <property type="match status" value="1"/>
</dbReference>
<accession>A0A9F5J944</accession>
<dbReference type="InterPro" id="IPR035504">
    <property type="entry name" value="MUM1-like_PWWP"/>
</dbReference>
<evidence type="ECO:0000256" key="1">
    <source>
        <dbReference type="SAM" id="MobiDB-lite"/>
    </source>
</evidence>
<feature type="domain" description="MUM1-like PWWP" evidence="2">
    <location>
        <begin position="58"/>
        <end position="118"/>
    </location>
</feature>
<dbReference type="InterPro" id="IPR040263">
    <property type="entry name" value="PWP3A_3B_4"/>
</dbReference>
<dbReference type="Pfam" id="PF20886">
    <property type="entry name" value="PWP3A-B_C"/>
    <property type="match status" value="1"/>
</dbReference>
<dbReference type="Pfam" id="PF20884">
    <property type="entry name" value="MUM1-like_PWWP"/>
    <property type="match status" value="1"/>
</dbReference>
<evidence type="ECO:0000313" key="4">
    <source>
        <dbReference type="Proteomes" id="UP000695026"/>
    </source>
</evidence>
<name>A0A9F5J944_PYTBI</name>
<organism evidence="4 5">
    <name type="scientific">Python bivittatus</name>
    <name type="common">Burmese python</name>
    <name type="synonym">Python molurus bivittatus</name>
    <dbReference type="NCBI Taxonomy" id="176946"/>
    <lineage>
        <taxon>Eukaryota</taxon>
        <taxon>Metazoa</taxon>
        <taxon>Chordata</taxon>
        <taxon>Craniata</taxon>
        <taxon>Vertebrata</taxon>
        <taxon>Euteleostomi</taxon>
        <taxon>Lepidosauria</taxon>
        <taxon>Squamata</taxon>
        <taxon>Bifurcata</taxon>
        <taxon>Unidentata</taxon>
        <taxon>Episquamata</taxon>
        <taxon>Toxicofera</taxon>
        <taxon>Serpentes</taxon>
        <taxon>Henophidia</taxon>
        <taxon>Pythonidae</taxon>
        <taxon>Python</taxon>
    </lineage>
</organism>
<dbReference type="PANTHER" id="PTHR31333:SF6">
    <property type="entry name" value="MUM1 LIKE 1"/>
    <property type="match status" value="1"/>
</dbReference>